<organism evidence="1 2">
    <name type="scientific">Melia azedarach</name>
    <name type="common">Chinaberry tree</name>
    <dbReference type="NCBI Taxonomy" id="155640"/>
    <lineage>
        <taxon>Eukaryota</taxon>
        <taxon>Viridiplantae</taxon>
        <taxon>Streptophyta</taxon>
        <taxon>Embryophyta</taxon>
        <taxon>Tracheophyta</taxon>
        <taxon>Spermatophyta</taxon>
        <taxon>Magnoliopsida</taxon>
        <taxon>eudicotyledons</taxon>
        <taxon>Gunneridae</taxon>
        <taxon>Pentapetalae</taxon>
        <taxon>rosids</taxon>
        <taxon>malvids</taxon>
        <taxon>Sapindales</taxon>
        <taxon>Meliaceae</taxon>
        <taxon>Melia</taxon>
    </lineage>
</organism>
<evidence type="ECO:0000313" key="2">
    <source>
        <dbReference type="Proteomes" id="UP001164539"/>
    </source>
</evidence>
<dbReference type="EMBL" id="CM051399">
    <property type="protein sequence ID" value="KAJ4716347.1"/>
    <property type="molecule type" value="Genomic_DNA"/>
</dbReference>
<sequence>MQLPLIVYIEGGGFCLGSAFDKRFHNFVSSLVANATAVSVEYRLAPEHPIPACHHDPWAALQWVASHANSDGPEQWLNNHADFRRLMQMEYSSDYTKIAHDFTPFFRVYKDGVVEKCSPVEKISPDDDPLAGVRSKDAIISTKPSISARIFIPRMRDHNMQLPLVVYYHGGGFCLGSAFDKRYHNFVSSLAAGANAIAVSVEYRLAPEHPIPACYEDSWAALQWVASHANGQGPEPWLTNHADFRRVFLVGDSGGANIIHNMMVREGISAVLRKTKLVGLAFMHPFFGGTDTDRMWLFLCPNNRGLLDPRLRPPAEDLGRVYCDTVLVFLSEKDIYRDAGKRYCDDLRRSGWRGSVEIVEQKGVGHIFHLLKPNCQQPVDLINRLVSFINQGKVMKLMSKI</sequence>
<dbReference type="Proteomes" id="UP001164539">
    <property type="component" value="Chromosome 6"/>
</dbReference>
<evidence type="ECO:0000313" key="1">
    <source>
        <dbReference type="EMBL" id="KAJ4716347.1"/>
    </source>
</evidence>
<keyword evidence="1" id="KW-0378">Hydrolase</keyword>
<keyword evidence="2" id="KW-1185">Reference proteome</keyword>
<accession>A0ACC1XY34</accession>
<protein>
    <submittedName>
        <fullName evidence="1">Alpha/beta hydrolase-3</fullName>
    </submittedName>
</protein>
<reference evidence="1 2" key="1">
    <citation type="journal article" date="2023" name="Science">
        <title>Complex scaffold remodeling in plant triterpene biosynthesis.</title>
        <authorList>
            <person name="De La Pena R."/>
            <person name="Hodgson H."/>
            <person name="Liu J.C."/>
            <person name="Stephenson M.J."/>
            <person name="Martin A.C."/>
            <person name="Owen C."/>
            <person name="Harkess A."/>
            <person name="Leebens-Mack J."/>
            <person name="Jimenez L.E."/>
            <person name="Osbourn A."/>
            <person name="Sattely E.S."/>
        </authorList>
    </citation>
    <scope>NUCLEOTIDE SEQUENCE [LARGE SCALE GENOMIC DNA]</scope>
    <source>
        <strain evidence="2">cv. JPN11</strain>
        <tissue evidence="1">Leaf</tissue>
    </source>
</reference>
<name>A0ACC1XY34_MELAZ</name>
<proteinExistence type="predicted"/>
<gene>
    <name evidence="1" type="ORF">OWV82_011378</name>
</gene>
<comment type="caution">
    <text evidence="1">The sequence shown here is derived from an EMBL/GenBank/DDBJ whole genome shotgun (WGS) entry which is preliminary data.</text>
</comment>